<dbReference type="Gene3D" id="3.40.50.720">
    <property type="entry name" value="NAD(P)-binding Rossmann-like Domain"/>
    <property type="match status" value="1"/>
</dbReference>
<dbReference type="InterPro" id="IPR020843">
    <property type="entry name" value="ER"/>
</dbReference>
<dbReference type="PANTHER" id="PTHR48106:SF18">
    <property type="entry name" value="QUINONE OXIDOREDUCTASE PIG3"/>
    <property type="match status" value="1"/>
</dbReference>
<dbReference type="InterPro" id="IPR013149">
    <property type="entry name" value="ADH-like_C"/>
</dbReference>
<keyword evidence="1" id="KW-0521">NADP</keyword>
<accession>A0A541BPG4</accession>
<name>A0A541BPG4_9NOCA</name>
<dbReference type="Pfam" id="PF08240">
    <property type="entry name" value="ADH_N"/>
    <property type="match status" value="1"/>
</dbReference>
<dbReference type="Proteomes" id="UP000316256">
    <property type="component" value="Unassembled WGS sequence"/>
</dbReference>
<dbReference type="SUPFAM" id="SSF50129">
    <property type="entry name" value="GroES-like"/>
    <property type="match status" value="1"/>
</dbReference>
<dbReference type="OrthoDB" id="5195079at2"/>
<dbReference type="InterPro" id="IPR013154">
    <property type="entry name" value="ADH-like_N"/>
</dbReference>
<sequence length="324" mass="32998">MRAIVMTAAGGADVLVEQDVPTPTPAAGQILVKAGAIGVHFAETQLRSGIFPMSPTPPVVFGSEAAGTVTDAGPGVDPRLIGARVIVTTDGTGAYAEQVVASAATAVRVPDDVPLTDAVATAVPGAVALTLLRAAAMDGHESVLVEAASTGVGAYLLQMAKEFGAARVFATAGTDTNGERAKLLGADEVFVHSTPGWQDAMRGVLGDTTIDVAFESIGGETATGLLDAMTPLSGRMLSYGLLSGRPAAISAQDLMFRGLTFTGCGGPAWLERVAAARAEILERVSAGSIRPLVDSVIPLAHAHLAHEKIEQRKTSGKVILDPTA</sequence>
<gene>
    <name evidence="4" type="ORF">FK531_06120</name>
</gene>
<dbReference type="Gene3D" id="3.90.180.10">
    <property type="entry name" value="Medium-chain alcohol dehydrogenases, catalytic domain"/>
    <property type="match status" value="1"/>
</dbReference>
<dbReference type="EMBL" id="VIGH01000002">
    <property type="protein sequence ID" value="TQF74216.1"/>
    <property type="molecule type" value="Genomic_DNA"/>
</dbReference>
<dbReference type="InterPro" id="IPR036291">
    <property type="entry name" value="NAD(P)-bd_dom_sf"/>
</dbReference>
<evidence type="ECO:0000256" key="2">
    <source>
        <dbReference type="ARBA" id="ARBA00023002"/>
    </source>
</evidence>
<keyword evidence="2" id="KW-0560">Oxidoreductase</keyword>
<evidence type="ECO:0000259" key="3">
    <source>
        <dbReference type="SMART" id="SM00829"/>
    </source>
</evidence>
<proteinExistence type="predicted"/>
<dbReference type="Pfam" id="PF00107">
    <property type="entry name" value="ADH_zinc_N"/>
    <property type="match status" value="1"/>
</dbReference>
<feature type="domain" description="Enoyl reductase (ER)" evidence="3">
    <location>
        <begin position="10"/>
        <end position="320"/>
    </location>
</feature>
<evidence type="ECO:0000313" key="5">
    <source>
        <dbReference type="Proteomes" id="UP000316256"/>
    </source>
</evidence>
<dbReference type="RefSeq" id="WP_142096302.1">
    <property type="nucleotide sequence ID" value="NZ_VIGH01000002.1"/>
</dbReference>
<dbReference type="SMART" id="SM00829">
    <property type="entry name" value="PKS_ER"/>
    <property type="match status" value="1"/>
</dbReference>
<protein>
    <submittedName>
        <fullName evidence="4">Zinc-binding dehydrogenase</fullName>
    </submittedName>
</protein>
<keyword evidence="5" id="KW-1185">Reference proteome</keyword>
<dbReference type="SUPFAM" id="SSF51735">
    <property type="entry name" value="NAD(P)-binding Rossmann-fold domains"/>
    <property type="match status" value="1"/>
</dbReference>
<dbReference type="AlphaFoldDB" id="A0A541BPG4"/>
<reference evidence="4 5" key="1">
    <citation type="submission" date="2019-06" db="EMBL/GenBank/DDBJ databases">
        <title>Rhodococcus spaelei sp. nov., isolated from a cave.</title>
        <authorList>
            <person name="Lee S.D."/>
        </authorList>
    </citation>
    <scope>NUCLEOTIDE SEQUENCE [LARGE SCALE GENOMIC DNA]</scope>
    <source>
        <strain evidence="4 5">C9-5</strain>
    </source>
</reference>
<comment type="caution">
    <text evidence="4">The sequence shown here is derived from an EMBL/GenBank/DDBJ whole genome shotgun (WGS) entry which is preliminary data.</text>
</comment>
<evidence type="ECO:0000256" key="1">
    <source>
        <dbReference type="ARBA" id="ARBA00022857"/>
    </source>
</evidence>
<dbReference type="InterPro" id="IPR011032">
    <property type="entry name" value="GroES-like_sf"/>
</dbReference>
<dbReference type="PANTHER" id="PTHR48106">
    <property type="entry name" value="QUINONE OXIDOREDUCTASE PIG3-RELATED"/>
    <property type="match status" value="1"/>
</dbReference>
<dbReference type="GO" id="GO:0016651">
    <property type="term" value="F:oxidoreductase activity, acting on NAD(P)H"/>
    <property type="evidence" value="ECO:0007669"/>
    <property type="project" value="TreeGrafter"/>
</dbReference>
<organism evidence="4 5">
    <name type="scientific">Rhodococcus spelaei</name>
    <dbReference type="NCBI Taxonomy" id="2546320"/>
    <lineage>
        <taxon>Bacteria</taxon>
        <taxon>Bacillati</taxon>
        <taxon>Actinomycetota</taxon>
        <taxon>Actinomycetes</taxon>
        <taxon>Mycobacteriales</taxon>
        <taxon>Nocardiaceae</taxon>
        <taxon>Rhodococcus</taxon>
    </lineage>
</organism>
<evidence type="ECO:0000313" key="4">
    <source>
        <dbReference type="EMBL" id="TQF74216.1"/>
    </source>
</evidence>
<dbReference type="GO" id="GO:0070402">
    <property type="term" value="F:NADPH binding"/>
    <property type="evidence" value="ECO:0007669"/>
    <property type="project" value="TreeGrafter"/>
</dbReference>